<protein>
    <submittedName>
        <fullName evidence="1">Uncharacterized protein</fullName>
    </submittedName>
</protein>
<dbReference type="Proteomes" id="UP000012073">
    <property type="component" value="Unassembled WGS sequence"/>
</dbReference>
<proteinExistence type="predicted"/>
<evidence type="ECO:0000313" key="1">
    <source>
        <dbReference type="EMBL" id="CDF39301.1"/>
    </source>
</evidence>
<reference evidence="2" key="1">
    <citation type="journal article" date="2013" name="Proc. Natl. Acad. Sci. U.S.A.">
        <title>Genome structure and metabolic features in the red seaweed Chondrus crispus shed light on evolution of the Archaeplastida.</title>
        <authorList>
            <person name="Collen J."/>
            <person name="Porcel B."/>
            <person name="Carre W."/>
            <person name="Ball S.G."/>
            <person name="Chaparro C."/>
            <person name="Tonon T."/>
            <person name="Barbeyron T."/>
            <person name="Michel G."/>
            <person name="Noel B."/>
            <person name="Valentin K."/>
            <person name="Elias M."/>
            <person name="Artiguenave F."/>
            <person name="Arun A."/>
            <person name="Aury J.M."/>
            <person name="Barbosa-Neto J.F."/>
            <person name="Bothwell J.H."/>
            <person name="Bouget F.Y."/>
            <person name="Brillet L."/>
            <person name="Cabello-Hurtado F."/>
            <person name="Capella-Gutierrez S."/>
            <person name="Charrier B."/>
            <person name="Cladiere L."/>
            <person name="Cock J.M."/>
            <person name="Coelho S.M."/>
            <person name="Colleoni C."/>
            <person name="Czjzek M."/>
            <person name="Da Silva C."/>
            <person name="Delage L."/>
            <person name="Denoeud F."/>
            <person name="Deschamps P."/>
            <person name="Dittami S.M."/>
            <person name="Gabaldon T."/>
            <person name="Gachon C.M."/>
            <person name="Groisillier A."/>
            <person name="Herve C."/>
            <person name="Jabbari K."/>
            <person name="Katinka M."/>
            <person name="Kloareg B."/>
            <person name="Kowalczyk N."/>
            <person name="Labadie K."/>
            <person name="Leblanc C."/>
            <person name="Lopez P.J."/>
            <person name="McLachlan D.H."/>
            <person name="Meslet-Cladiere L."/>
            <person name="Moustafa A."/>
            <person name="Nehr Z."/>
            <person name="Nyvall Collen P."/>
            <person name="Panaud O."/>
            <person name="Partensky F."/>
            <person name="Poulain J."/>
            <person name="Rensing S.A."/>
            <person name="Rousvoal S."/>
            <person name="Samson G."/>
            <person name="Symeonidi A."/>
            <person name="Weissenbach J."/>
            <person name="Zambounis A."/>
            <person name="Wincker P."/>
            <person name="Boyen C."/>
        </authorList>
    </citation>
    <scope>NUCLEOTIDE SEQUENCE [LARGE SCALE GENOMIC DNA]</scope>
    <source>
        <strain evidence="2">cv. Stackhouse</strain>
    </source>
</reference>
<keyword evidence="2" id="KW-1185">Reference proteome</keyword>
<name>R7QP91_CHOCR</name>
<evidence type="ECO:0000313" key="2">
    <source>
        <dbReference type="Proteomes" id="UP000012073"/>
    </source>
</evidence>
<dbReference type="RefSeq" id="XP_005719212.1">
    <property type="nucleotide sequence ID" value="XM_005719155.1"/>
</dbReference>
<dbReference type="EMBL" id="HG002022">
    <property type="protein sequence ID" value="CDF39301.1"/>
    <property type="molecule type" value="Genomic_DNA"/>
</dbReference>
<dbReference type="KEGG" id="ccp:CHC_T00006590001"/>
<accession>R7QP91</accession>
<organism evidence="1 2">
    <name type="scientific">Chondrus crispus</name>
    <name type="common">Carrageen Irish moss</name>
    <name type="synonym">Polymorpha crispa</name>
    <dbReference type="NCBI Taxonomy" id="2769"/>
    <lineage>
        <taxon>Eukaryota</taxon>
        <taxon>Rhodophyta</taxon>
        <taxon>Florideophyceae</taxon>
        <taxon>Rhodymeniophycidae</taxon>
        <taxon>Gigartinales</taxon>
        <taxon>Gigartinaceae</taxon>
        <taxon>Chondrus</taxon>
    </lineage>
</organism>
<sequence>MIPLCHPLHPSIRGTADNRHNVICTATYFINTHRLNRRLIRKHHFTDSSIVIVPASIHDHIVEDHTRFDKVIQIRFVPQLNRSLQDVPPCY</sequence>
<dbReference type="GeneID" id="17326931"/>
<dbReference type="AlphaFoldDB" id="R7QP91"/>
<dbReference type="Gramene" id="CDF39301">
    <property type="protein sequence ID" value="CDF39301"/>
    <property type="gene ID" value="CHC_T00006590001"/>
</dbReference>
<gene>
    <name evidence="1" type="ORF">CHC_T00006590001</name>
</gene>